<dbReference type="Pfam" id="PF00582">
    <property type="entry name" value="Usp"/>
    <property type="match status" value="1"/>
</dbReference>
<evidence type="ECO:0000259" key="2">
    <source>
        <dbReference type="Pfam" id="PF00582"/>
    </source>
</evidence>
<comment type="caution">
    <text evidence="3">The sequence shown here is derived from an EMBL/GenBank/DDBJ whole genome shotgun (WGS) entry which is preliminary data.</text>
</comment>
<dbReference type="InterPro" id="IPR014729">
    <property type="entry name" value="Rossmann-like_a/b/a_fold"/>
</dbReference>
<proteinExistence type="inferred from homology"/>
<evidence type="ECO:0000313" key="3">
    <source>
        <dbReference type="EMBL" id="NYG56984.1"/>
    </source>
</evidence>
<dbReference type="InterPro" id="IPR006016">
    <property type="entry name" value="UspA"/>
</dbReference>
<protein>
    <submittedName>
        <fullName evidence="3">Nucleotide-binding universal stress UspA family protein</fullName>
    </submittedName>
</protein>
<dbReference type="PANTHER" id="PTHR46553:SF3">
    <property type="entry name" value="ADENINE NUCLEOTIDE ALPHA HYDROLASES-LIKE SUPERFAMILY PROTEIN"/>
    <property type="match status" value="1"/>
</dbReference>
<dbReference type="PRINTS" id="PR01438">
    <property type="entry name" value="UNVRSLSTRESS"/>
</dbReference>
<dbReference type="EMBL" id="JACCAC010000001">
    <property type="protein sequence ID" value="NYG56984.1"/>
    <property type="molecule type" value="Genomic_DNA"/>
</dbReference>
<evidence type="ECO:0000313" key="4">
    <source>
        <dbReference type="Proteomes" id="UP000544110"/>
    </source>
</evidence>
<dbReference type="RefSeq" id="WP_179519148.1">
    <property type="nucleotide sequence ID" value="NZ_JACCAC010000001.1"/>
</dbReference>
<dbReference type="AlphaFoldDB" id="A0A7Y9UT08"/>
<comment type="similarity">
    <text evidence="1">Belongs to the universal stress protein A family.</text>
</comment>
<evidence type="ECO:0000256" key="1">
    <source>
        <dbReference type="ARBA" id="ARBA00008791"/>
    </source>
</evidence>
<name>A0A7Y9UT08_9ACTN</name>
<feature type="domain" description="UspA" evidence="2">
    <location>
        <begin position="9"/>
        <end position="149"/>
    </location>
</feature>
<dbReference type="InterPro" id="IPR006015">
    <property type="entry name" value="Universal_stress_UspA"/>
</dbReference>
<dbReference type="Proteomes" id="UP000544110">
    <property type="component" value="Unassembled WGS sequence"/>
</dbReference>
<dbReference type="Gene3D" id="3.40.50.620">
    <property type="entry name" value="HUPs"/>
    <property type="match status" value="2"/>
</dbReference>
<accession>A0A7Y9UT08</accession>
<dbReference type="CDD" id="cd23659">
    <property type="entry name" value="USP_At3g01520-like"/>
    <property type="match status" value="1"/>
</dbReference>
<keyword evidence="4" id="KW-1185">Reference proteome</keyword>
<sequence length="299" mass="29814">MDAVPRGCVVVGVDGSAQGDEALRWAAEQAVLEERPLVVLHAADVGTALAAAWAGSPGADYGAVRREVEAAGRALVDGAARAARDLSPGVAVRTAVGPLEARQALLAASTRASLLVIGSRGRGPLRSLVLGSVSAAVARHAQCAVVVLRPRPGGDACTPWSGVTLGASADVAGAEAVERAFRHATARRLPLTVLHPTGSAGSATDPGVAASLAGAAERWPAVAVQHREVGSDLAGALAGATASSNLVVLSGPHHVAGERPAGAGGAGGHRRRLHRSAVALAVLEHASGPVCVVPEQRGR</sequence>
<gene>
    <name evidence="3" type="ORF">BJ989_003288</name>
</gene>
<dbReference type="SUPFAM" id="SSF52402">
    <property type="entry name" value="Adenine nucleotide alpha hydrolases-like"/>
    <property type="match status" value="1"/>
</dbReference>
<reference evidence="3 4" key="1">
    <citation type="submission" date="2020-07" db="EMBL/GenBank/DDBJ databases">
        <title>Sequencing the genomes of 1000 actinobacteria strains.</title>
        <authorList>
            <person name="Klenk H.-P."/>
        </authorList>
    </citation>
    <scope>NUCLEOTIDE SEQUENCE [LARGE SCALE GENOMIC DNA]</scope>
    <source>
        <strain evidence="3 4">DSM 24552</strain>
    </source>
</reference>
<organism evidence="3 4">
    <name type="scientific">Nocardioides perillae</name>
    <dbReference type="NCBI Taxonomy" id="1119534"/>
    <lineage>
        <taxon>Bacteria</taxon>
        <taxon>Bacillati</taxon>
        <taxon>Actinomycetota</taxon>
        <taxon>Actinomycetes</taxon>
        <taxon>Propionibacteriales</taxon>
        <taxon>Nocardioidaceae</taxon>
        <taxon>Nocardioides</taxon>
    </lineage>
</organism>
<dbReference type="PANTHER" id="PTHR46553">
    <property type="entry name" value="ADENINE NUCLEOTIDE ALPHA HYDROLASES-LIKE SUPERFAMILY PROTEIN"/>
    <property type="match status" value="1"/>
</dbReference>